<reference evidence="4" key="1">
    <citation type="submission" date="2017-02" db="UniProtKB">
        <authorList>
            <consortium name="WormBaseParasite"/>
        </authorList>
    </citation>
    <scope>IDENTIFICATION</scope>
</reference>
<dbReference type="Proteomes" id="UP000282613">
    <property type="component" value="Unassembled WGS sequence"/>
</dbReference>
<feature type="compositionally biased region" description="Polar residues" evidence="1">
    <location>
        <begin position="1"/>
        <end position="12"/>
    </location>
</feature>
<dbReference type="OrthoDB" id="10445310at2759"/>
<evidence type="ECO:0000313" key="4">
    <source>
        <dbReference type="WBParaSite" id="TASK_0000284601-mRNA-1"/>
    </source>
</evidence>
<dbReference type="AlphaFoldDB" id="A0A0R3VZK2"/>
<keyword evidence="3" id="KW-1185">Reference proteome</keyword>
<name>A0A0R3VZK2_TAEAS</name>
<accession>A0A0R3VZK2</accession>
<dbReference type="EMBL" id="UYRS01003438">
    <property type="protein sequence ID" value="VDK26356.1"/>
    <property type="molecule type" value="Genomic_DNA"/>
</dbReference>
<organism evidence="4">
    <name type="scientific">Taenia asiatica</name>
    <name type="common">Asian tapeworm</name>
    <dbReference type="NCBI Taxonomy" id="60517"/>
    <lineage>
        <taxon>Eukaryota</taxon>
        <taxon>Metazoa</taxon>
        <taxon>Spiralia</taxon>
        <taxon>Lophotrochozoa</taxon>
        <taxon>Platyhelminthes</taxon>
        <taxon>Cestoda</taxon>
        <taxon>Eucestoda</taxon>
        <taxon>Cyclophyllidea</taxon>
        <taxon>Taeniidae</taxon>
        <taxon>Taenia</taxon>
    </lineage>
</organism>
<feature type="region of interest" description="Disordered" evidence="1">
    <location>
        <begin position="1"/>
        <end position="32"/>
    </location>
</feature>
<dbReference type="WBParaSite" id="TASK_0000284601-mRNA-1">
    <property type="protein sequence ID" value="TASK_0000284601-mRNA-1"/>
    <property type="gene ID" value="TASK_0000284601"/>
</dbReference>
<evidence type="ECO:0000313" key="3">
    <source>
        <dbReference type="Proteomes" id="UP000282613"/>
    </source>
</evidence>
<evidence type="ECO:0000313" key="2">
    <source>
        <dbReference type="EMBL" id="VDK26356.1"/>
    </source>
</evidence>
<reference evidence="2 3" key="2">
    <citation type="submission" date="2018-11" db="EMBL/GenBank/DDBJ databases">
        <authorList>
            <consortium name="Pathogen Informatics"/>
        </authorList>
    </citation>
    <scope>NUCLEOTIDE SEQUENCE [LARGE SCALE GENOMIC DNA]</scope>
</reference>
<protein>
    <submittedName>
        <fullName evidence="2 4">Uncharacterized protein</fullName>
    </submittedName>
</protein>
<gene>
    <name evidence="2" type="ORF">TASK_LOCUS2847</name>
</gene>
<sequence length="61" mass="7032">MKANVSQMQPHSSLYRPNLEPPVPMTQHPSNQPVEGRVTIYYYRIAHSNRQSLQQGQRAVN</sequence>
<proteinExistence type="predicted"/>
<evidence type="ECO:0000256" key="1">
    <source>
        <dbReference type="SAM" id="MobiDB-lite"/>
    </source>
</evidence>